<keyword evidence="2" id="KW-1185">Reference proteome</keyword>
<dbReference type="EMBL" id="MF042360">
    <property type="protein sequence ID" value="ARV76984.1"/>
    <property type="molecule type" value="Genomic_DNA"/>
</dbReference>
<accession>A0A1Y0SWM3</accession>
<evidence type="ECO:0000313" key="2">
    <source>
        <dbReference type="Proteomes" id="UP000225448"/>
    </source>
</evidence>
<proteinExistence type="predicted"/>
<dbReference type="Proteomes" id="UP000225448">
    <property type="component" value="Segment"/>
</dbReference>
<protein>
    <submittedName>
        <fullName evidence="1">Uncharacterized protein</fullName>
    </submittedName>
</protein>
<evidence type="ECO:0000313" key="1">
    <source>
        <dbReference type="EMBL" id="ARV76984.1"/>
    </source>
</evidence>
<reference evidence="1 2" key="1">
    <citation type="submission" date="2017-05" db="EMBL/GenBank/DDBJ databases">
        <authorList>
            <person name="Song R."/>
            <person name="Chenine A.L."/>
            <person name="Ruprecht R.M."/>
        </authorList>
    </citation>
    <scope>NUCLEOTIDE SEQUENCE [LARGE SCALE GENOMIC DNA]</scope>
</reference>
<gene>
    <name evidence="1" type="ORF">PHABIO_353</name>
</gene>
<sequence>MKEEYEGLDIGCEEINLGFMTATKEWT</sequence>
<organism evidence="1 2">
    <name type="scientific">Pseudomonas phage Phabio</name>
    <dbReference type="NCBI Taxonomy" id="2006668"/>
    <lineage>
        <taxon>Viruses</taxon>
        <taxon>Duplodnaviria</taxon>
        <taxon>Heunggongvirae</taxon>
        <taxon>Uroviricota</taxon>
        <taxon>Caudoviricetes</taxon>
        <taxon>Chimalliviridae</taxon>
        <taxon>Phabiovirus</taxon>
        <taxon>Phabiovirus phabio</taxon>
    </lineage>
</organism>
<name>A0A1Y0SWM3_9CAUD</name>